<name>A0AAV4B5Q1_9GAST</name>
<accession>A0AAV4B5Q1</accession>
<keyword evidence="3" id="KW-1185">Reference proteome</keyword>
<dbReference type="Proteomes" id="UP000735302">
    <property type="component" value="Unassembled WGS sequence"/>
</dbReference>
<protein>
    <submittedName>
        <fullName evidence="2">Uncharacterized protein</fullName>
    </submittedName>
</protein>
<proteinExistence type="predicted"/>
<evidence type="ECO:0000256" key="1">
    <source>
        <dbReference type="SAM" id="MobiDB-lite"/>
    </source>
</evidence>
<feature type="region of interest" description="Disordered" evidence="1">
    <location>
        <begin position="1"/>
        <end position="38"/>
    </location>
</feature>
<evidence type="ECO:0000313" key="2">
    <source>
        <dbReference type="EMBL" id="GFO13694.1"/>
    </source>
</evidence>
<dbReference type="EMBL" id="BLXT01004499">
    <property type="protein sequence ID" value="GFO13694.1"/>
    <property type="molecule type" value="Genomic_DNA"/>
</dbReference>
<reference evidence="2 3" key="1">
    <citation type="journal article" date="2021" name="Elife">
        <title>Chloroplast acquisition without the gene transfer in kleptoplastic sea slugs, Plakobranchus ocellatus.</title>
        <authorList>
            <person name="Maeda T."/>
            <person name="Takahashi S."/>
            <person name="Yoshida T."/>
            <person name="Shimamura S."/>
            <person name="Takaki Y."/>
            <person name="Nagai Y."/>
            <person name="Toyoda A."/>
            <person name="Suzuki Y."/>
            <person name="Arimoto A."/>
            <person name="Ishii H."/>
            <person name="Satoh N."/>
            <person name="Nishiyama T."/>
            <person name="Hasebe M."/>
            <person name="Maruyama T."/>
            <person name="Minagawa J."/>
            <person name="Obokata J."/>
            <person name="Shigenobu S."/>
        </authorList>
    </citation>
    <scope>NUCLEOTIDE SEQUENCE [LARGE SCALE GENOMIC DNA]</scope>
</reference>
<comment type="caution">
    <text evidence="2">The sequence shown here is derived from an EMBL/GenBank/DDBJ whole genome shotgun (WGS) entry which is preliminary data.</text>
</comment>
<sequence>MTKKKPPSDSSPQPDVAKKPCTEAARGAASVARKKKAEDLPSLMSMSPFSGWSLFKKFMVISTRGSAMVADRSPFKIHRDVNLILGDETIEINKLGSGDLMSS</sequence>
<dbReference type="AlphaFoldDB" id="A0AAV4B5Q1"/>
<evidence type="ECO:0000313" key="3">
    <source>
        <dbReference type="Proteomes" id="UP000735302"/>
    </source>
</evidence>
<gene>
    <name evidence="2" type="ORF">PoB_004019900</name>
</gene>
<organism evidence="2 3">
    <name type="scientific">Plakobranchus ocellatus</name>
    <dbReference type="NCBI Taxonomy" id="259542"/>
    <lineage>
        <taxon>Eukaryota</taxon>
        <taxon>Metazoa</taxon>
        <taxon>Spiralia</taxon>
        <taxon>Lophotrochozoa</taxon>
        <taxon>Mollusca</taxon>
        <taxon>Gastropoda</taxon>
        <taxon>Heterobranchia</taxon>
        <taxon>Euthyneura</taxon>
        <taxon>Panpulmonata</taxon>
        <taxon>Sacoglossa</taxon>
        <taxon>Placobranchoidea</taxon>
        <taxon>Plakobranchidae</taxon>
        <taxon>Plakobranchus</taxon>
    </lineage>
</organism>